<dbReference type="EMBL" id="JALLPB020000031">
    <property type="protein sequence ID" value="KAL3823723.1"/>
    <property type="molecule type" value="Genomic_DNA"/>
</dbReference>
<dbReference type="Proteomes" id="UP001530377">
    <property type="component" value="Unassembled WGS sequence"/>
</dbReference>
<evidence type="ECO:0000313" key="3">
    <source>
        <dbReference type="Proteomes" id="UP001530377"/>
    </source>
</evidence>
<comment type="caution">
    <text evidence="2">The sequence shown here is derived from an EMBL/GenBank/DDBJ whole genome shotgun (WGS) entry which is preliminary data.</text>
</comment>
<proteinExistence type="predicted"/>
<feature type="compositionally biased region" description="Basic and acidic residues" evidence="1">
    <location>
        <begin position="63"/>
        <end position="77"/>
    </location>
</feature>
<evidence type="ECO:0000313" key="2">
    <source>
        <dbReference type="EMBL" id="KAL3823723.1"/>
    </source>
</evidence>
<accession>A0ABD3SHF9</accession>
<protein>
    <submittedName>
        <fullName evidence="2">Uncharacterized protein</fullName>
    </submittedName>
</protein>
<organism evidence="2 3">
    <name type="scientific">Cyclostephanos tholiformis</name>
    <dbReference type="NCBI Taxonomy" id="382380"/>
    <lineage>
        <taxon>Eukaryota</taxon>
        <taxon>Sar</taxon>
        <taxon>Stramenopiles</taxon>
        <taxon>Ochrophyta</taxon>
        <taxon>Bacillariophyta</taxon>
        <taxon>Coscinodiscophyceae</taxon>
        <taxon>Thalassiosirophycidae</taxon>
        <taxon>Stephanodiscales</taxon>
        <taxon>Stephanodiscaceae</taxon>
        <taxon>Cyclostephanos</taxon>
    </lineage>
</organism>
<feature type="region of interest" description="Disordered" evidence="1">
    <location>
        <begin position="1"/>
        <end position="80"/>
    </location>
</feature>
<evidence type="ECO:0000256" key="1">
    <source>
        <dbReference type="SAM" id="MobiDB-lite"/>
    </source>
</evidence>
<sequence length="414" mass="48061">MVVNNLRPTENQVKINPSHKGLRREEDNAKPRDGAESGKAYRQRTENEATENEAKEMNPNTYKAERNERLHRTERKTANQFPLTRSLESFRDPNDFFIYVVHTASTSGSGDSSSLEWKEVRWGDLAAKWGRDTSFDDIIQMSTELHNERGMNTESMEGAMKKKFLLHCLPKAASTTLREACMHETLHKCRSFFARKSPPGYRSIIDFFKAVNECTDINHFCVQGGSLEMDVMNFNDGEKGDREPYHFLHLIPFRKFDDWVDAAISQIFYVDGQCERVDKLLDQCLGYRELYIELYTKSVLALLVGMTLNTNWDGNLSKDKHHILLYNYKDTDSIVSLVSNFFGMDSLQRTNRRHKERSSNETCPDSISKKFHDCHYETLLKTTVISNFDAEKKRRKANDIKMKRLVVRSRKQGH</sequence>
<feature type="compositionally biased region" description="Polar residues" evidence="1">
    <location>
        <begin position="1"/>
        <end position="15"/>
    </location>
</feature>
<name>A0ABD3SHF9_9STRA</name>
<gene>
    <name evidence="2" type="ORF">ACHAXA_007294</name>
</gene>
<keyword evidence="3" id="KW-1185">Reference proteome</keyword>
<dbReference type="AlphaFoldDB" id="A0ABD3SHF9"/>
<feature type="compositionally biased region" description="Basic and acidic residues" evidence="1">
    <location>
        <begin position="43"/>
        <end position="56"/>
    </location>
</feature>
<feature type="compositionally biased region" description="Basic and acidic residues" evidence="1">
    <location>
        <begin position="23"/>
        <end position="36"/>
    </location>
</feature>
<reference evidence="2 3" key="1">
    <citation type="submission" date="2024-10" db="EMBL/GenBank/DDBJ databases">
        <title>Updated reference genomes for cyclostephanoid diatoms.</title>
        <authorList>
            <person name="Roberts W.R."/>
            <person name="Alverson A.J."/>
        </authorList>
    </citation>
    <scope>NUCLEOTIDE SEQUENCE [LARGE SCALE GENOMIC DNA]</scope>
    <source>
        <strain evidence="2 3">AJA228-03</strain>
    </source>
</reference>